<evidence type="ECO:0008006" key="4">
    <source>
        <dbReference type="Google" id="ProtNLM"/>
    </source>
</evidence>
<gene>
    <name evidence="2" type="ORF">GSU69_16920</name>
</gene>
<reference evidence="3" key="1">
    <citation type="submission" date="2019-12" db="EMBL/GenBank/DDBJ databases">
        <title>Complete and draft genome sequences of new strains and members of some known species of the genus Rathayibacter isolated from plants.</title>
        <authorList>
            <person name="Tarlachkov S.V."/>
            <person name="Starodumova I.P."/>
            <person name="Dorofeeva L.V."/>
            <person name="Prisyazhnaya N.V."/>
            <person name="Leyn S."/>
            <person name="Zlamal J."/>
            <person name="Elan M."/>
            <person name="Osterman A.L."/>
            <person name="Nadler S."/>
            <person name="Subbotin S.A."/>
            <person name="Evtushenko L.I."/>
        </authorList>
    </citation>
    <scope>NUCLEOTIDE SEQUENCE [LARGE SCALE GENOMIC DNA]</scope>
    <source>
        <strain evidence="3">VKM Ac-2802</strain>
    </source>
</reference>
<proteinExistence type="predicted"/>
<sequence>MGRWWERRRFSRGVDVPYPVGTYREAWASFPVLVLQYRPEYNGGIVLSQIPPAADVYLCWLCDAGHVFVATPEEQRHRPGRERRRSSWCPDCAALAKPRTPRHAVEPVVERLSNPVPESAAARSPRPARTPTRSRPPRICSKTPQLPPGEPFVSACAPPPASAVEARLRALLAERLEFEPGSTAVRLSRPFFEHLEAWPDIVLSELRVAIEYDSTGRHGLEHVGHREEADRRKDRALRAVGWEVVRVRTGRLPPLGPHDVLASGVSAGLVDRLLDELREIRGSLLVDAWAR</sequence>
<dbReference type="EMBL" id="CP047180">
    <property type="protein sequence ID" value="QHC64951.1"/>
    <property type="molecule type" value="Genomic_DNA"/>
</dbReference>
<feature type="region of interest" description="Disordered" evidence="1">
    <location>
        <begin position="111"/>
        <end position="144"/>
    </location>
</feature>
<feature type="compositionally biased region" description="Low complexity" evidence="1">
    <location>
        <begin position="119"/>
        <end position="133"/>
    </location>
</feature>
<keyword evidence="3" id="KW-1185">Reference proteome</keyword>
<accession>A0ABX6H593</accession>
<dbReference type="Proteomes" id="UP000464597">
    <property type="component" value="Chromosome"/>
</dbReference>
<protein>
    <recommendedName>
        <fullName evidence="4">Zinc-ribbon domain-containing protein</fullName>
    </recommendedName>
</protein>
<name>A0ABX6H593_9MICO</name>
<evidence type="ECO:0000313" key="3">
    <source>
        <dbReference type="Proteomes" id="UP000464597"/>
    </source>
</evidence>
<evidence type="ECO:0000313" key="2">
    <source>
        <dbReference type="EMBL" id="QHC64951.1"/>
    </source>
</evidence>
<evidence type="ECO:0000256" key="1">
    <source>
        <dbReference type="SAM" id="MobiDB-lite"/>
    </source>
</evidence>
<organism evidence="2 3">
    <name type="scientific">Rathayibacter festucae</name>
    <dbReference type="NCBI Taxonomy" id="110937"/>
    <lineage>
        <taxon>Bacteria</taxon>
        <taxon>Bacillati</taxon>
        <taxon>Actinomycetota</taxon>
        <taxon>Actinomycetes</taxon>
        <taxon>Micrococcales</taxon>
        <taxon>Microbacteriaceae</taxon>
        <taxon>Rathayibacter</taxon>
    </lineage>
</organism>